<dbReference type="GO" id="GO:0051701">
    <property type="term" value="P:biological process involved in interaction with host"/>
    <property type="evidence" value="ECO:0007669"/>
    <property type="project" value="UniProtKB-ARBA"/>
</dbReference>
<dbReference type="InterPro" id="IPR039448">
    <property type="entry name" value="Beta_helix"/>
</dbReference>
<dbReference type="Gene3D" id="2.160.20.10">
    <property type="entry name" value="Single-stranded right-handed beta-helix, Pectin lyase-like"/>
    <property type="match status" value="1"/>
</dbReference>
<accession>R9QSP2</accession>
<organism evidence="4 5">
    <name type="scientific">Haloarcula sinaiiensis tailed virus 1</name>
    <dbReference type="NCBI Taxonomy" id="1262530"/>
    <lineage>
        <taxon>Viruses</taxon>
        <taxon>Duplodnaviria</taxon>
        <taxon>Heunggongvirae</taxon>
        <taxon>Uroviricota</taxon>
        <taxon>Caudoviricetes</taxon>
        <taxon>Kirjokansivirales</taxon>
        <taxon>Shortaselviridae</taxon>
        <taxon>Lonfivirus</taxon>
        <taxon>Lonfivirus codicilli</taxon>
        <taxon>Lonfivirus HSTV1</taxon>
    </lineage>
</organism>
<protein>
    <submittedName>
        <fullName evidence="4">Tower</fullName>
    </submittedName>
</protein>
<evidence type="ECO:0000259" key="3">
    <source>
        <dbReference type="Pfam" id="PF13229"/>
    </source>
</evidence>
<dbReference type="Pfam" id="PF13229">
    <property type="entry name" value="Beta_helix"/>
    <property type="match status" value="1"/>
</dbReference>
<evidence type="ECO:0000256" key="1">
    <source>
        <dbReference type="ARBA" id="ARBA00004328"/>
    </source>
</evidence>
<sequence length="539" mass="57257">MTHGEDFDPSNYRRYELINKIFHYGIRDAEFDSVSTGSLNNIADYIVGTVEELQSAFNNLESGETIYVGSGNYRTEQWLDIDVNDVRIVGEGGQNSLIKPADGADVGGIRIGVNSPVSSIEIDGVGFDGNEAAMTDSVKRLHAYIVDDADDVTIRDCYATRTHPYHEHGSGGSGITVRDAATNVSIVNNRIDDIGDRAVQIGGKAVTVYGNRITNGYDRAVSLNLTQADGNAYLARNSVVANNTLAGSVDGSLIGCGGSSSRSDRGYYAIIGNVGYGDHKNFCKFITSSVENVAIIGNSSVKDTSTDTLSAVEFSDITVRDLLISNNTFHEYNQVGISMTDTATVENFAIQNNVIDNPADAGVLISGSHGIISGNQIITPKIGVNCTSATQITIQNNYVYKADSHGINIDSGVSDAQTLITSNYIYKANQDDVGAKGINLQDGGVSIVGNYINENIGQAIYVPSGLSRVAVQNNYADAGRFNINSAEAISNNVPRAILSATPDNPTTGTAYYDDGANTGSGTLGKRVYDGASWTDAWTV</sequence>
<dbReference type="GeneID" id="16151495"/>
<proteinExistence type="predicted"/>
<dbReference type="SUPFAM" id="SSF51126">
    <property type="entry name" value="Pectin lyase-like"/>
    <property type="match status" value="2"/>
</dbReference>
<gene>
    <name evidence="4" type="primary">12</name>
    <name evidence="4" type="ORF">HSTV1_12</name>
</gene>
<dbReference type="InterPro" id="IPR006626">
    <property type="entry name" value="PbH1"/>
</dbReference>
<comment type="subcellular location">
    <subcellularLocation>
        <location evidence="1">Virion</location>
    </subcellularLocation>
</comment>
<reference evidence="4 5" key="1">
    <citation type="journal article" date="2013" name="Proc. Natl. Acad. Sci. U.S.A.">
        <title>Structure of the archaeal head-tailed virus HSTV-1 completes the HK97 fold story.</title>
        <authorList>
            <person name="Pietila M.K."/>
            <person name="Laurinmaki P."/>
            <person name="Russell D.A."/>
            <person name="Ko C.C."/>
            <person name="Jacobs-Sera D."/>
            <person name="Hendrix R.W."/>
            <person name="Bamford D.H."/>
            <person name="Butcher S.J."/>
        </authorList>
    </citation>
    <scope>NUCLEOTIDE SEQUENCE [LARGE SCALE GENOMIC DNA]</scope>
</reference>
<dbReference type="InterPro" id="IPR011050">
    <property type="entry name" value="Pectin_lyase_fold/virulence"/>
</dbReference>
<evidence type="ECO:0000313" key="5">
    <source>
        <dbReference type="Proteomes" id="UP000014319"/>
    </source>
</evidence>
<dbReference type="GO" id="GO:0044423">
    <property type="term" value="C:virion component"/>
    <property type="evidence" value="ECO:0007669"/>
    <property type="project" value="UniProtKB-KW"/>
</dbReference>
<feature type="domain" description="Right handed beta helix" evidence="3">
    <location>
        <begin position="322"/>
        <end position="474"/>
    </location>
</feature>
<evidence type="ECO:0000313" key="4">
    <source>
        <dbReference type="EMBL" id="AGC34557.1"/>
    </source>
</evidence>
<name>R9QSP2_9CAUD</name>
<dbReference type="InterPro" id="IPR012334">
    <property type="entry name" value="Pectin_lyas_fold"/>
</dbReference>
<dbReference type="Proteomes" id="UP000014319">
    <property type="component" value="Genome"/>
</dbReference>
<dbReference type="SMART" id="SM00710">
    <property type="entry name" value="PbH1"/>
    <property type="match status" value="10"/>
</dbReference>
<dbReference type="GO" id="GO:0019058">
    <property type="term" value="P:viral life cycle"/>
    <property type="evidence" value="ECO:0007669"/>
    <property type="project" value="UniProtKB-ARBA"/>
</dbReference>
<dbReference type="EMBL" id="KC117378">
    <property type="protein sequence ID" value="AGC34557.1"/>
    <property type="molecule type" value="Genomic_DNA"/>
</dbReference>
<dbReference type="RefSeq" id="YP_008083062.1">
    <property type="nucleotide sequence ID" value="NC_021471.1"/>
</dbReference>
<keyword evidence="2" id="KW-0946">Virion</keyword>
<keyword evidence="5" id="KW-1185">Reference proteome</keyword>
<dbReference type="KEGG" id="vg:16151495"/>
<evidence type="ECO:0000256" key="2">
    <source>
        <dbReference type="ARBA" id="ARBA00022844"/>
    </source>
</evidence>